<comment type="caution">
    <text evidence="7">The sequence shown here is derived from an EMBL/GenBank/DDBJ whole genome shotgun (WGS) entry which is preliminary data.</text>
</comment>
<evidence type="ECO:0000256" key="1">
    <source>
        <dbReference type="ARBA" id="ARBA00001933"/>
    </source>
</evidence>
<dbReference type="EMBL" id="JBHULX010000001">
    <property type="protein sequence ID" value="MFD2589378.1"/>
    <property type="molecule type" value="Genomic_DNA"/>
</dbReference>
<feature type="coiled-coil region" evidence="5">
    <location>
        <begin position="141"/>
        <end position="168"/>
    </location>
</feature>
<dbReference type="RefSeq" id="WP_378257989.1">
    <property type="nucleotide sequence ID" value="NZ_JBHSJV010000001.1"/>
</dbReference>
<dbReference type="PANTHER" id="PTHR13693:SF77">
    <property type="entry name" value="8-AMINO-7-OXONONANOATE SYNTHASE"/>
    <property type="match status" value="1"/>
</dbReference>
<gene>
    <name evidence="7" type="ORF">ACFSTE_00955</name>
</gene>
<accession>A0ABW5N2J5</accession>
<keyword evidence="4" id="KW-0663">Pyridoxal phosphate</keyword>
<proteinExistence type="inferred from homology"/>
<dbReference type="InterPro" id="IPR004839">
    <property type="entry name" value="Aminotransferase_I/II_large"/>
</dbReference>
<keyword evidence="3" id="KW-0808">Transferase</keyword>
<evidence type="ECO:0000256" key="3">
    <source>
        <dbReference type="ARBA" id="ARBA00022679"/>
    </source>
</evidence>
<dbReference type="Gene3D" id="3.90.1150.10">
    <property type="entry name" value="Aspartate Aminotransferase, domain 1"/>
    <property type="match status" value="1"/>
</dbReference>
<evidence type="ECO:0000256" key="4">
    <source>
        <dbReference type="ARBA" id="ARBA00022898"/>
    </source>
</evidence>
<organism evidence="7 8">
    <name type="scientific">Aquimarina hainanensis</name>
    <dbReference type="NCBI Taxonomy" id="1578017"/>
    <lineage>
        <taxon>Bacteria</taxon>
        <taxon>Pseudomonadati</taxon>
        <taxon>Bacteroidota</taxon>
        <taxon>Flavobacteriia</taxon>
        <taxon>Flavobacteriales</taxon>
        <taxon>Flavobacteriaceae</taxon>
        <taxon>Aquimarina</taxon>
    </lineage>
</organism>
<evidence type="ECO:0000256" key="2">
    <source>
        <dbReference type="ARBA" id="ARBA00010008"/>
    </source>
</evidence>
<dbReference type="InterPro" id="IPR015424">
    <property type="entry name" value="PyrdxlP-dep_Trfase"/>
</dbReference>
<protein>
    <submittedName>
        <fullName evidence="7">Aminotransferase class I/II-fold pyridoxal phosphate-dependent enzyme</fullName>
    </submittedName>
</protein>
<dbReference type="InterPro" id="IPR050087">
    <property type="entry name" value="AON_synthase_class-II"/>
</dbReference>
<dbReference type="GO" id="GO:0008483">
    <property type="term" value="F:transaminase activity"/>
    <property type="evidence" value="ECO:0007669"/>
    <property type="project" value="UniProtKB-KW"/>
</dbReference>
<dbReference type="PANTHER" id="PTHR13693">
    <property type="entry name" value="CLASS II AMINOTRANSFERASE/8-AMINO-7-OXONONANOATE SYNTHASE"/>
    <property type="match status" value="1"/>
</dbReference>
<name>A0ABW5N2J5_9FLAO</name>
<keyword evidence="7" id="KW-0032">Aminotransferase</keyword>
<keyword evidence="8" id="KW-1185">Reference proteome</keyword>
<evidence type="ECO:0000256" key="5">
    <source>
        <dbReference type="SAM" id="Coils"/>
    </source>
</evidence>
<evidence type="ECO:0000259" key="6">
    <source>
        <dbReference type="Pfam" id="PF00155"/>
    </source>
</evidence>
<keyword evidence="5" id="KW-0175">Coiled coil</keyword>
<reference evidence="8" key="1">
    <citation type="journal article" date="2019" name="Int. J. Syst. Evol. Microbiol.">
        <title>The Global Catalogue of Microorganisms (GCM) 10K type strain sequencing project: providing services to taxonomists for standard genome sequencing and annotation.</title>
        <authorList>
            <consortium name="The Broad Institute Genomics Platform"/>
            <consortium name="The Broad Institute Genome Sequencing Center for Infectious Disease"/>
            <person name="Wu L."/>
            <person name="Ma J."/>
        </authorList>
    </citation>
    <scope>NUCLEOTIDE SEQUENCE [LARGE SCALE GENOMIC DNA]</scope>
    <source>
        <strain evidence="8">KCTC 42423</strain>
    </source>
</reference>
<dbReference type="InterPro" id="IPR015422">
    <property type="entry name" value="PyrdxlP-dep_Trfase_small"/>
</dbReference>
<dbReference type="Pfam" id="PF00155">
    <property type="entry name" value="Aminotran_1_2"/>
    <property type="match status" value="1"/>
</dbReference>
<dbReference type="SUPFAM" id="SSF53383">
    <property type="entry name" value="PLP-dependent transferases"/>
    <property type="match status" value="1"/>
</dbReference>
<evidence type="ECO:0000313" key="8">
    <source>
        <dbReference type="Proteomes" id="UP001597459"/>
    </source>
</evidence>
<sequence>MSVLPKKLFKKLQSREVNNALRTLPEVSVAIDFASNDYLGFSTSQTIFEAVHNRLKSALDQPVNGATGSRLLTGNHMYYKKTESYIASFHKADAALLFNSGYDANVGVFSSIPQRGDIVFFDEFIHASIRDGIQMSKASSYKYVHNDLEDLERRIKRKIAEVNTENTDVYIVTESVFSMDGDSPDLERLVQLSQLYKCHLIVDEAHALGVFGVNGAGLIQELGLENQVFARIVTFGKGLGCHGAVVLGTGALKKYLVNFARSFIYTTGLSPHAVVTIHETYHQLEKTKQINHLQSNITFFNQTIEELGLKNIFIKSNSAIHCCVIPGNTRVKNIAKSIRDEGFDVRAILSPTVKSGAERLRICLHAYNTQNDIKKILDIVKKQYVYSS</sequence>
<dbReference type="InterPro" id="IPR015421">
    <property type="entry name" value="PyrdxlP-dep_Trfase_major"/>
</dbReference>
<comment type="similarity">
    <text evidence="2">Belongs to the class-II pyridoxal-phosphate-dependent aminotransferase family. BioF subfamily.</text>
</comment>
<comment type="cofactor">
    <cofactor evidence="1">
        <name>pyridoxal 5'-phosphate</name>
        <dbReference type="ChEBI" id="CHEBI:597326"/>
    </cofactor>
</comment>
<dbReference type="Gene3D" id="3.40.640.10">
    <property type="entry name" value="Type I PLP-dependent aspartate aminotransferase-like (Major domain)"/>
    <property type="match status" value="1"/>
</dbReference>
<evidence type="ECO:0000313" key="7">
    <source>
        <dbReference type="EMBL" id="MFD2589378.1"/>
    </source>
</evidence>
<feature type="domain" description="Aminotransferase class I/classII large" evidence="6">
    <location>
        <begin position="31"/>
        <end position="378"/>
    </location>
</feature>
<dbReference type="Proteomes" id="UP001597459">
    <property type="component" value="Unassembled WGS sequence"/>
</dbReference>